<keyword evidence="1" id="KW-0732">Signal</keyword>
<sequence>MNRVDRRLVLGAGALLGAGLATKGFAAETATTGYAKVDGLKVYYEVHGGPLAGLPPFVLLHGGMMTIETAFPDGFLARLARVRPLIAIEQQGHGHTADRERAQPGPHVRRYCRRAGASGRETGAFRRS</sequence>
<organism evidence="2">
    <name type="scientific">Phenylobacterium glaciei</name>
    <dbReference type="NCBI Taxonomy" id="2803784"/>
    <lineage>
        <taxon>Bacteria</taxon>
        <taxon>Pseudomonadati</taxon>
        <taxon>Pseudomonadota</taxon>
        <taxon>Alphaproteobacteria</taxon>
        <taxon>Caulobacterales</taxon>
        <taxon>Caulobacteraceae</taxon>
        <taxon>Phenylobacterium</taxon>
    </lineage>
</organism>
<dbReference type="InterPro" id="IPR029058">
    <property type="entry name" value="AB_hydrolase_fold"/>
</dbReference>
<accession>A0A974S8A1</accession>
<reference evidence="2" key="1">
    <citation type="submission" date="2021-01" db="EMBL/GenBank/DDBJ databases">
        <title>Genome sequence of Phenylobacterium sp. 20VBR1 isolated from a valley glaceir, Ny-Alesund, Svalbard.</title>
        <authorList>
            <person name="Thomas F.A."/>
            <person name="Krishnan K.P."/>
            <person name="Sinha R.K."/>
        </authorList>
    </citation>
    <scope>NUCLEOTIDE SEQUENCE</scope>
    <source>
        <strain evidence="2">20VBR1</strain>
    </source>
</reference>
<feature type="signal peptide" evidence="1">
    <location>
        <begin position="1"/>
        <end position="26"/>
    </location>
</feature>
<gene>
    <name evidence="2" type="ORF">JKL49_20435</name>
</gene>
<dbReference type="GO" id="GO:0016787">
    <property type="term" value="F:hydrolase activity"/>
    <property type="evidence" value="ECO:0007669"/>
    <property type="project" value="UniProtKB-KW"/>
</dbReference>
<dbReference type="EMBL" id="CP068570">
    <property type="protein sequence ID" value="QQZ49368.1"/>
    <property type="molecule type" value="Genomic_DNA"/>
</dbReference>
<keyword evidence="2" id="KW-0378">Hydrolase</keyword>
<evidence type="ECO:0000313" key="2">
    <source>
        <dbReference type="EMBL" id="QQZ49368.1"/>
    </source>
</evidence>
<protein>
    <submittedName>
        <fullName evidence="2">Alpha/beta hydrolase</fullName>
    </submittedName>
</protein>
<dbReference type="PROSITE" id="PS51318">
    <property type="entry name" value="TAT"/>
    <property type="match status" value="1"/>
</dbReference>
<dbReference type="Gene3D" id="3.40.50.1820">
    <property type="entry name" value="alpha/beta hydrolase"/>
    <property type="match status" value="1"/>
</dbReference>
<evidence type="ECO:0000256" key="1">
    <source>
        <dbReference type="SAM" id="SignalP"/>
    </source>
</evidence>
<dbReference type="InterPro" id="IPR006311">
    <property type="entry name" value="TAT_signal"/>
</dbReference>
<dbReference type="AlphaFoldDB" id="A0A974S8A1"/>
<name>A0A974S8A1_9CAUL</name>
<feature type="chain" id="PRO_5036687542" evidence="1">
    <location>
        <begin position="27"/>
        <end position="128"/>
    </location>
</feature>
<dbReference type="SUPFAM" id="SSF53474">
    <property type="entry name" value="alpha/beta-Hydrolases"/>
    <property type="match status" value="1"/>
</dbReference>
<proteinExistence type="predicted"/>